<dbReference type="VEuPathDB" id="AmoebaDB:NfTy_038050"/>
<dbReference type="VEuPathDB" id="AmoebaDB:NF0084150"/>
<protein>
    <submittedName>
        <fullName evidence="1">Uncharacterized protein</fullName>
    </submittedName>
</protein>
<dbReference type="EMBL" id="VFQX01000013">
    <property type="protein sequence ID" value="KAF0981430.1"/>
    <property type="molecule type" value="Genomic_DNA"/>
</dbReference>
<proteinExistence type="predicted"/>
<comment type="caution">
    <text evidence="1">The sequence shown here is derived from an EMBL/GenBank/DDBJ whole genome shotgun (WGS) entry which is preliminary data.</text>
</comment>
<dbReference type="RefSeq" id="XP_044566143.1">
    <property type="nucleotide sequence ID" value="XM_044702567.1"/>
</dbReference>
<evidence type="ECO:0000313" key="1">
    <source>
        <dbReference type="EMBL" id="KAF0981430.1"/>
    </source>
</evidence>
<sequence length="550" mass="63848">MSNSQTPSSPFLHTATSLQQLILHQDVLSRILSFGLSTLDIYSLKFTCGDLFQLLGGDPSLLHADSLREILKNLHLPRIVMQIAMYGNDEQMELAVSEIQRLFQQKSRIISNTQIEIEVEWPTHTLEEYEKDPQHSLKSDRNYLERVRFLKLLKYFDTSVVQTISNVQNPSSQLNSPSNPINPSIEETYSEMEKTILQEFFDVKFLEKEDDQHHNNRISPPASYYFAHFESQLRIHSSKINRRIVNSSSEKYETTITLENHLLNWRNRNSLNDDLVKKKSLNACQIFDKFILHLQFIPFLTDRIPPLHDLYIHPNAQSSINLPNLFGENHVNDFHGKKKYEFNYRYMYGRDVFTVTRLVKHVMYYIFKEYLVLKMERDAVIDLKQVYEKEELQHIQTLLKASSNDEKNPSIDTNISNSSNYLLCHYFTIENNVIKAFRKSVLNGNVSSLPIPPKKAPIASILSNSKTRQPIEQSERISFFKNWLTLLSLESMTDRMRVLVAIQFVKVAFESDMKSLSSPEALRNLANALKTDISDPISYGIQTKSRNISI</sequence>
<reference evidence="1 2" key="1">
    <citation type="journal article" date="2019" name="Sci. Rep.">
        <title>Nanopore sequencing improves the draft genome of the human pathogenic amoeba Naegleria fowleri.</title>
        <authorList>
            <person name="Liechti N."/>
            <person name="Schurch N."/>
            <person name="Bruggmann R."/>
            <person name="Wittwer M."/>
        </authorList>
    </citation>
    <scope>NUCLEOTIDE SEQUENCE [LARGE SCALE GENOMIC DNA]</scope>
    <source>
        <strain evidence="1 2">ATCC 30894</strain>
    </source>
</reference>
<dbReference type="GeneID" id="68119302"/>
<dbReference type="AlphaFoldDB" id="A0A6A5C6I3"/>
<name>A0A6A5C6I3_NAEFO</name>
<dbReference type="VEuPathDB" id="AmoebaDB:NF0084160"/>
<dbReference type="Proteomes" id="UP000444721">
    <property type="component" value="Unassembled WGS sequence"/>
</dbReference>
<gene>
    <name evidence="1" type="ORF">FDP41_012087</name>
</gene>
<keyword evidence="2" id="KW-1185">Reference proteome</keyword>
<organism evidence="1 2">
    <name type="scientific">Naegleria fowleri</name>
    <name type="common">Brain eating amoeba</name>
    <dbReference type="NCBI Taxonomy" id="5763"/>
    <lineage>
        <taxon>Eukaryota</taxon>
        <taxon>Discoba</taxon>
        <taxon>Heterolobosea</taxon>
        <taxon>Tetramitia</taxon>
        <taxon>Eutetramitia</taxon>
        <taxon>Vahlkampfiidae</taxon>
        <taxon>Naegleria</taxon>
    </lineage>
</organism>
<evidence type="ECO:0000313" key="2">
    <source>
        <dbReference type="Proteomes" id="UP000444721"/>
    </source>
</evidence>
<accession>A0A6A5C6I3</accession>
<dbReference type="VEuPathDB" id="AmoebaDB:FDP41_012087"/>